<evidence type="ECO:0000256" key="2">
    <source>
        <dbReference type="ARBA" id="ARBA00022723"/>
    </source>
</evidence>
<protein>
    <recommendedName>
        <fullName evidence="8">HAT C-terminal dimerisation domain-containing protein</fullName>
    </recommendedName>
</protein>
<dbReference type="SUPFAM" id="SSF53098">
    <property type="entry name" value="Ribonuclease H-like"/>
    <property type="match status" value="1"/>
</dbReference>
<dbReference type="InterPro" id="IPR012337">
    <property type="entry name" value="RNaseH-like_sf"/>
</dbReference>
<evidence type="ECO:0000256" key="4">
    <source>
        <dbReference type="ARBA" id="ARBA00022833"/>
    </source>
</evidence>
<evidence type="ECO:0000256" key="1">
    <source>
        <dbReference type="ARBA" id="ARBA00004123"/>
    </source>
</evidence>
<evidence type="ECO:0000313" key="9">
    <source>
        <dbReference type="EMBL" id="TFY65524.1"/>
    </source>
</evidence>
<dbReference type="PANTHER" id="PTHR46481">
    <property type="entry name" value="ZINC FINGER BED DOMAIN-CONTAINING PROTEIN 4"/>
    <property type="match status" value="1"/>
</dbReference>
<feature type="domain" description="HAT C-terminal dimerisation" evidence="8">
    <location>
        <begin position="710"/>
        <end position="786"/>
    </location>
</feature>
<keyword evidence="4" id="KW-0862">Zinc</keyword>
<dbReference type="InterPro" id="IPR008906">
    <property type="entry name" value="HATC_C_dom"/>
</dbReference>
<feature type="signal peptide" evidence="7">
    <location>
        <begin position="1"/>
        <end position="16"/>
    </location>
</feature>
<feature type="compositionally biased region" description="Low complexity" evidence="6">
    <location>
        <begin position="96"/>
        <end position="112"/>
    </location>
</feature>
<comment type="caution">
    <text evidence="9">The sequence shown here is derived from an EMBL/GenBank/DDBJ whole genome shotgun (WGS) entry which is preliminary data.</text>
</comment>
<dbReference type="GO" id="GO:0046983">
    <property type="term" value="F:protein dimerization activity"/>
    <property type="evidence" value="ECO:0007669"/>
    <property type="project" value="InterPro"/>
</dbReference>
<dbReference type="PANTHER" id="PTHR46481:SF10">
    <property type="entry name" value="ZINC FINGER BED DOMAIN-CONTAINING PROTEIN 39"/>
    <property type="match status" value="1"/>
</dbReference>
<evidence type="ECO:0000256" key="3">
    <source>
        <dbReference type="ARBA" id="ARBA00022771"/>
    </source>
</evidence>
<sequence>MIKLAKLGLLVAQVKSVPPDSTGPPAAATNTKSKGGRGGTSTRKCKSTTAATNDANKRPRATNVAPESSATPAGTASSSNVTVQTATHCGVGPVDGGVESSEPSAEGSASSWSLGNIGPTAVNSPLTTFGLNSRNRDVANSATATDVWYFCRELKVDARPETKPENEQPLHQKPKTEFIGCRLCEYPKWQTWRNTNGITTTVRRHLERVHSDLYGPTVQTLGLKHANDHQHSKSNKVDEVDSEVFSVGEWLKKLVRFIVVDDQAISLVDCPEFRQLLLFGPGPDKLTDTDIPHRDKLKDEIVKTYREIYSKIVCDAQNALGRVSFTADVWDDPTFRAFMAVTVHYCTRDENFRLRIQSKLLAFRLVEGSHDGRNLSKVFLGIVKEAKLEKKIGSITMDNASSNKKKMTFLQEELNEAGIAFDADGNRVCCFPHGINRACQAVTDELENNPYEPVYALASAPGVTEEFKESCTRYADALGSKPISSVRTVVVAARRSGPQREELQRVIKMGNQSNLWGTVGNPVVLPEVQLLRDVDTQWSSMYNMISRMLILYPAVRHLIHKDTLGDIVGLTDDELNVLTDIHQVFSAPNAAQELLSAEKTPTLCMALPVYTDLMDVWEEQARMIPELQHYIKMGIDRVQKYVNIARTSRIYALAMIINPTDKMTWINAHWTVQQAADAKKWMVDALPSPAEIAALEADAVLRDRTIAENELDRYLSAPLVRSEDRAVDLVVWWEGHENEFPLMFRVALDVLPVQASAVPCERMFSSSKQTITVQRINLSPEMLEILQVEKFEFKGNRLNFTEDTLAKPEDYSLEVPTASAVQELLALGRFDELRDLYRNQELRQK</sequence>
<name>A0A4Y9YSX6_9APHY</name>
<keyword evidence="3" id="KW-0863">Zinc-finger</keyword>
<evidence type="ECO:0000256" key="6">
    <source>
        <dbReference type="SAM" id="MobiDB-lite"/>
    </source>
</evidence>
<accession>A0A4Y9YSX6</accession>
<evidence type="ECO:0000259" key="8">
    <source>
        <dbReference type="Pfam" id="PF05699"/>
    </source>
</evidence>
<organism evidence="9 10">
    <name type="scientific">Rhodofomes roseus</name>
    <dbReference type="NCBI Taxonomy" id="34475"/>
    <lineage>
        <taxon>Eukaryota</taxon>
        <taxon>Fungi</taxon>
        <taxon>Dikarya</taxon>
        <taxon>Basidiomycota</taxon>
        <taxon>Agaricomycotina</taxon>
        <taxon>Agaricomycetes</taxon>
        <taxon>Polyporales</taxon>
        <taxon>Rhodofomes</taxon>
    </lineage>
</organism>
<dbReference type="GO" id="GO:0008270">
    <property type="term" value="F:zinc ion binding"/>
    <property type="evidence" value="ECO:0007669"/>
    <property type="project" value="UniProtKB-KW"/>
</dbReference>
<evidence type="ECO:0000313" key="10">
    <source>
        <dbReference type="Proteomes" id="UP000298390"/>
    </source>
</evidence>
<dbReference type="EMBL" id="SEKV01000067">
    <property type="protein sequence ID" value="TFY65524.1"/>
    <property type="molecule type" value="Genomic_DNA"/>
</dbReference>
<keyword evidence="7" id="KW-0732">Signal</keyword>
<feature type="chain" id="PRO_5021459288" description="HAT C-terminal dimerisation domain-containing protein" evidence="7">
    <location>
        <begin position="17"/>
        <end position="845"/>
    </location>
</feature>
<dbReference type="GO" id="GO:0005634">
    <property type="term" value="C:nucleus"/>
    <property type="evidence" value="ECO:0007669"/>
    <property type="project" value="UniProtKB-SubCell"/>
</dbReference>
<gene>
    <name evidence="9" type="ORF">EVJ58_g1920</name>
</gene>
<dbReference type="Proteomes" id="UP000298390">
    <property type="component" value="Unassembled WGS sequence"/>
</dbReference>
<feature type="compositionally biased region" description="Low complexity" evidence="6">
    <location>
        <begin position="65"/>
        <end position="79"/>
    </location>
</feature>
<feature type="region of interest" description="Disordered" evidence="6">
    <location>
        <begin position="15"/>
        <end position="112"/>
    </location>
</feature>
<reference evidence="9 10" key="1">
    <citation type="submission" date="2019-01" db="EMBL/GenBank/DDBJ databases">
        <title>Genome sequencing of the rare red list fungi Fomitopsis rosea.</title>
        <authorList>
            <person name="Buettner E."/>
            <person name="Kellner H."/>
        </authorList>
    </citation>
    <scope>NUCLEOTIDE SEQUENCE [LARGE SCALE GENOMIC DNA]</scope>
    <source>
        <strain evidence="9 10">DSM 105464</strain>
    </source>
</reference>
<dbReference type="AlphaFoldDB" id="A0A4Y9YSX6"/>
<keyword evidence="5" id="KW-0539">Nucleus</keyword>
<evidence type="ECO:0000256" key="7">
    <source>
        <dbReference type="SAM" id="SignalP"/>
    </source>
</evidence>
<dbReference type="Pfam" id="PF05699">
    <property type="entry name" value="Dimer_Tnp_hAT"/>
    <property type="match status" value="1"/>
</dbReference>
<evidence type="ECO:0000256" key="5">
    <source>
        <dbReference type="ARBA" id="ARBA00023242"/>
    </source>
</evidence>
<keyword evidence="2" id="KW-0479">Metal-binding</keyword>
<dbReference type="InterPro" id="IPR052035">
    <property type="entry name" value="ZnF_BED_domain_contain"/>
</dbReference>
<proteinExistence type="predicted"/>
<comment type="subcellular location">
    <subcellularLocation>
        <location evidence="1">Nucleus</location>
    </subcellularLocation>
</comment>